<dbReference type="InterPro" id="IPR050721">
    <property type="entry name" value="Trk_Ktr_HKT_K-transport"/>
</dbReference>
<dbReference type="AlphaFoldDB" id="A0A147KCG8"/>
<reference evidence="4 5" key="1">
    <citation type="journal article" date="2016" name="Front. Microbiol.">
        <title>Microevolution Analysis of Bacillus coahuilensis Unveils Differences in Phosphorus Acquisition Strategies and Their Regulation.</title>
        <authorList>
            <person name="Gomez-Lunar Z."/>
            <person name="Hernandez-Gonzalez I."/>
            <person name="Rodriguez-Torres M.D."/>
            <person name="Souza V."/>
            <person name="Olmedo-Alvarez G."/>
        </authorList>
    </citation>
    <scope>NUCLEOTIDE SEQUENCE [LARGE SCALE GENOMIC DNA]</scope>
    <source>
        <strain evidence="5">p1.1.43</strain>
    </source>
</reference>
<keyword evidence="4" id="KW-0406">Ion transport</keyword>
<dbReference type="InterPro" id="IPR036291">
    <property type="entry name" value="NAD(P)-bd_dom_sf"/>
</dbReference>
<dbReference type="STRING" id="1150625.Q75_00175"/>
<proteinExistence type="predicted"/>
<keyword evidence="5" id="KW-1185">Reference proteome</keyword>
<feature type="transmembrane region" description="Helical" evidence="2">
    <location>
        <begin position="73"/>
        <end position="94"/>
    </location>
</feature>
<keyword evidence="2" id="KW-1133">Transmembrane helix</keyword>
<accession>A0A147KCG8</accession>
<comment type="caution">
    <text evidence="4">The sequence shown here is derived from an EMBL/GenBank/DDBJ whole genome shotgun (WGS) entry which is preliminary data.</text>
</comment>
<dbReference type="PANTHER" id="PTHR43833:SF9">
    <property type="entry name" value="POTASSIUM CHANNEL PROTEIN YUGO-RELATED"/>
    <property type="match status" value="1"/>
</dbReference>
<dbReference type="SUPFAM" id="SSF51735">
    <property type="entry name" value="NAD(P)-binding Rossmann-fold domains"/>
    <property type="match status" value="1"/>
</dbReference>
<dbReference type="InterPro" id="IPR013099">
    <property type="entry name" value="K_chnl_dom"/>
</dbReference>
<dbReference type="Gene3D" id="1.10.287.70">
    <property type="match status" value="1"/>
</dbReference>
<feature type="transmembrane region" description="Helical" evidence="2">
    <location>
        <begin position="20"/>
        <end position="37"/>
    </location>
</feature>
<evidence type="ECO:0000256" key="1">
    <source>
        <dbReference type="ARBA" id="ARBA00004651"/>
    </source>
</evidence>
<dbReference type="EMBL" id="LDYG01000001">
    <property type="protein sequence ID" value="KUP09385.1"/>
    <property type="molecule type" value="Genomic_DNA"/>
</dbReference>
<keyword evidence="2" id="KW-0472">Membrane</keyword>
<dbReference type="RefSeq" id="WP_059281926.1">
    <property type="nucleotide sequence ID" value="NZ_LDYG01000001.1"/>
</dbReference>
<evidence type="ECO:0000313" key="5">
    <source>
        <dbReference type="Proteomes" id="UP000074108"/>
    </source>
</evidence>
<dbReference type="Gene3D" id="3.40.50.720">
    <property type="entry name" value="NAD(P)-binding Rossmann-like Domain"/>
    <property type="match status" value="1"/>
</dbReference>
<dbReference type="GO" id="GO:0034220">
    <property type="term" value="P:monoatomic ion transmembrane transport"/>
    <property type="evidence" value="ECO:0007669"/>
    <property type="project" value="UniProtKB-KW"/>
</dbReference>
<dbReference type="SUPFAM" id="SSF81324">
    <property type="entry name" value="Voltage-gated potassium channels"/>
    <property type="match status" value="1"/>
</dbReference>
<feature type="transmembrane region" description="Helical" evidence="2">
    <location>
        <begin position="49"/>
        <end position="67"/>
    </location>
</feature>
<organism evidence="4 5">
    <name type="scientific">Bacillus coahuilensis p1.1.43</name>
    <dbReference type="NCBI Taxonomy" id="1150625"/>
    <lineage>
        <taxon>Bacteria</taxon>
        <taxon>Bacillati</taxon>
        <taxon>Bacillota</taxon>
        <taxon>Bacilli</taxon>
        <taxon>Bacillales</taxon>
        <taxon>Bacillaceae</taxon>
        <taxon>Bacillus</taxon>
    </lineage>
</organism>
<dbReference type="GO" id="GO:0006813">
    <property type="term" value="P:potassium ion transport"/>
    <property type="evidence" value="ECO:0007669"/>
    <property type="project" value="InterPro"/>
</dbReference>
<dbReference type="PANTHER" id="PTHR43833">
    <property type="entry name" value="POTASSIUM CHANNEL PROTEIN 2-RELATED-RELATED"/>
    <property type="match status" value="1"/>
</dbReference>
<name>A0A147KCG8_9BACI</name>
<keyword evidence="2" id="KW-0812">Transmembrane</keyword>
<dbReference type="GO" id="GO:0005886">
    <property type="term" value="C:plasma membrane"/>
    <property type="evidence" value="ECO:0007669"/>
    <property type="project" value="UniProtKB-SubCell"/>
</dbReference>
<keyword evidence="4" id="KW-0813">Transport</keyword>
<dbReference type="Proteomes" id="UP000074108">
    <property type="component" value="Unassembled WGS sequence"/>
</dbReference>
<dbReference type="InterPro" id="IPR003148">
    <property type="entry name" value="RCK_N"/>
</dbReference>
<evidence type="ECO:0000259" key="3">
    <source>
        <dbReference type="PROSITE" id="PS51201"/>
    </source>
</evidence>
<dbReference type="PATRIC" id="fig|1150625.3.peg.36"/>
<evidence type="ECO:0000313" key="4">
    <source>
        <dbReference type="EMBL" id="KUP09385.1"/>
    </source>
</evidence>
<dbReference type="Pfam" id="PF22614">
    <property type="entry name" value="Slo-like_RCK"/>
    <property type="match status" value="1"/>
</dbReference>
<comment type="subcellular location">
    <subcellularLocation>
        <location evidence="1">Cell membrane</location>
        <topology evidence="1">Multi-pass membrane protein</topology>
    </subcellularLocation>
</comment>
<gene>
    <name evidence="4" type="ORF">Q75_00175</name>
</gene>
<feature type="domain" description="RCK N-terminal" evidence="3">
    <location>
        <begin position="114"/>
        <end position="243"/>
    </location>
</feature>
<keyword evidence="4" id="KW-0407">Ion channel</keyword>
<sequence>MNFLLRFWKRLSHFDTPLAVGSALFVVLFGTFAIHYLEPETFPTLFESLWWTLTTLTTVGYGDYYPVSREGRLLGIFLFIFGIGVIGLVIGKFVDSLYSLRTLRKEGRLMYLKKNHYVYIGWSKKTEQAIHEVFAHDSHAEIVLIDELPESPVSHSQVHFIQGDPSDEEILEKANLFYAKRVAIFSDTKIDQTLLADGKTLLIASAVEAMCKEGGKNIHTIVEICEERNIPKFKHINIDDFVLSNDGVSLLMAKATLHPGSTALFRQLLSKRTGDNIHELKPAPNWKTYRDASQAIFEQGGSLLAVNDQMDFTNASTQLLKETDTLYIVCKDETYLRVIRETGASPSD</sequence>
<dbReference type="Pfam" id="PF07885">
    <property type="entry name" value="Ion_trans_2"/>
    <property type="match status" value="1"/>
</dbReference>
<dbReference type="PRINTS" id="PR00169">
    <property type="entry name" value="KCHANNEL"/>
</dbReference>
<protein>
    <submittedName>
        <fullName evidence="4">Potassium channel protein</fullName>
    </submittedName>
</protein>
<dbReference type="PROSITE" id="PS51201">
    <property type="entry name" value="RCK_N"/>
    <property type="match status" value="1"/>
</dbReference>
<dbReference type="OrthoDB" id="9785285at2"/>
<evidence type="ECO:0000256" key="2">
    <source>
        <dbReference type="SAM" id="Phobius"/>
    </source>
</evidence>